<evidence type="ECO:0000313" key="2">
    <source>
        <dbReference type="Proteomes" id="UP001652583"/>
    </source>
</evidence>
<dbReference type="GO" id="GO:0031023">
    <property type="term" value="P:microtubule organizing center organization"/>
    <property type="evidence" value="ECO:0007669"/>
    <property type="project" value="TreeGrafter"/>
</dbReference>
<gene>
    <name evidence="3" type="primary">HAUS3</name>
</gene>
<keyword evidence="2" id="KW-1185">Reference proteome</keyword>
<dbReference type="PANTHER" id="PTHR19378">
    <property type="entry name" value="GOLGIN- RELATED"/>
    <property type="match status" value="1"/>
</dbReference>
<dbReference type="AlphaFoldDB" id="A0A6J2A241"/>
<sequence length="309" mass="35841">MAGADSVVEALGKDNLDAKISSLNSEILKLEEQITYIKDKSLPAVVKENAQLLNMPVVKGDFDLQIAKQDYYTARQELVLNQLIKQKASFELLQLSYEIELRKHWDIHRQLENLVQELSQSNAMLRQRLEMLTDPSVCQQINPRNTIDTKDYSTHRLYQLLEGENKKKELFITHGNLEEVAEKLKQDVSLVQDQLAISTREHSFFLSKLNNDVDELCDTLYQGGNQLLLSDQELTEQFHQVESQLNKLNHLLTDVLADVKTKRKILASNKLHRMERELYVYFLKDEDYLRDIVENLENQSKIKVVGLED</sequence>
<dbReference type="PANTHER" id="PTHR19378:SF0">
    <property type="entry name" value="HAUS AUGMIN-LIKE COMPLEX SUBUNIT 3"/>
    <property type="match status" value="1"/>
</dbReference>
<dbReference type="GeneID" id="106978863"/>
<reference evidence="3" key="1">
    <citation type="submission" date="2025-08" db="UniProtKB">
        <authorList>
            <consortium name="RefSeq"/>
        </authorList>
    </citation>
    <scope>IDENTIFICATION</scope>
    <source>
        <tissue evidence="3">Blood</tissue>
    </source>
</reference>
<dbReference type="Proteomes" id="UP001652583">
    <property type="component" value="Chromosome B1"/>
</dbReference>
<keyword evidence="1" id="KW-0175">Coiled coil</keyword>
<dbReference type="InterPro" id="IPR026206">
    <property type="entry name" value="HAUS3"/>
</dbReference>
<feature type="coiled-coil region" evidence="1">
    <location>
        <begin position="174"/>
        <end position="201"/>
    </location>
</feature>
<dbReference type="GO" id="GO:0072686">
    <property type="term" value="C:mitotic spindle"/>
    <property type="evidence" value="ECO:0007669"/>
    <property type="project" value="TreeGrafter"/>
</dbReference>
<protein>
    <submittedName>
        <fullName evidence="3">HAUS augmin-like complex subunit 3 isoform X3</fullName>
    </submittedName>
</protein>
<accession>A0A6J2A241</accession>
<proteinExistence type="predicted"/>
<evidence type="ECO:0000256" key="1">
    <source>
        <dbReference type="SAM" id="Coils"/>
    </source>
</evidence>
<feature type="coiled-coil region" evidence="1">
    <location>
        <begin position="13"/>
        <end position="40"/>
    </location>
</feature>
<name>A0A6J2A241_ACIJB</name>
<dbReference type="GO" id="GO:0051225">
    <property type="term" value="P:spindle assembly"/>
    <property type="evidence" value="ECO:0007669"/>
    <property type="project" value="InterPro"/>
</dbReference>
<evidence type="ECO:0000313" key="3">
    <source>
        <dbReference type="RefSeq" id="XP_026922460.1"/>
    </source>
</evidence>
<dbReference type="GO" id="GO:0005815">
    <property type="term" value="C:microtubule organizing center"/>
    <property type="evidence" value="ECO:0007669"/>
    <property type="project" value="TreeGrafter"/>
</dbReference>
<dbReference type="GO" id="GO:0070652">
    <property type="term" value="C:HAUS complex"/>
    <property type="evidence" value="ECO:0007669"/>
    <property type="project" value="InterPro"/>
</dbReference>
<dbReference type="RefSeq" id="XP_026922460.1">
    <property type="nucleotide sequence ID" value="XM_027066659.2"/>
</dbReference>
<dbReference type="CTD" id="79441"/>
<organism evidence="2 3">
    <name type="scientific">Acinonyx jubatus</name>
    <name type="common">Cheetah</name>
    <dbReference type="NCBI Taxonomy" id="32536"/>
    <lineage>
        <taxon>Eukaryota</taxon>
        <taxon>Metazoa</taxon>
        <taxon>Chordata</taxon>
        <taxon>Craniata</taxon>
        <taxon>Vertebrata</taxon>
        <taxon>Euteleostomi</taxon>
        <taxon>Mammalia</taxon>
        <taxon>Eutheria</taxon>
        <taxon>Laurasiatheria</taxon>
        <taxon>Carnivora</taxon>
        <taxon>Feliformia</taxon>
        <taxon>Felidae</taxon>
        <taxon>Felinae</taxon>
        <taxon>Acinonyx</taxon>
    </lineage>
</organism>
<dbReference type="PRINTS" id="PR02089">
    <property type="entry name" value="HAUSAUGMINL3"/>
</dbReference>